<feature type="region of interest" description="Disordered" evidence="1">
    <location>
        <begin position="1"/>
        <end position="50"/>
    </location>
</feature>
<dbReference type="GO" id="GO:0035556">
    <property type="term" value="P:intracellular signal transduction"/>
    <property type="evidence" value="ECO:0007669"/>
    <property type="project" value="InterPro"/>
</dbReference>
<dbReference type="AlphaFoldDB" id="A0A849I5K3"/>
<dbReference type="PANTHER" id="PTHR43081:SF20">
    <property type="entry name" value="TWO-COMPONENT RESPONSE REGULATOR"/>
    <property type="match status" value="1"/>
</dbReference>
<dbReference type="Pfam" id="PF00211">
    <property type="entry name" value="Guanylate_cyc"/>
    <property type="match status" value="1"/>
</dbReference>
<dbReference type="EMBL" id="JABEPP010000001">
    <property type="protein sequence ID" value="NNM71615.1"/>
    <property type="molecule type" value="Genomic_DNA"/>
</dbReference>
<dbReference type="SUPFAM" id="SSF55073">
    <property type="entry name" value="Nucleotide cyclase"/>
    <property type="match status" value="1"/>
</dbReference>
<dbReference type="Proteomes" id="UP000564885">
    <property type="component" value="Unassembled WGS sequence"/>
</dbReference>
<reference evidence="3 4" key="1">
    <citation type="submission" date="2020-04" db="EMBL/GenBank/DDBJ databases">
        <title>Enterovirga sp. isolate from soil.</title>
        <authorList>
            <person name="Chea S."/>
            <person name="Kim D.-U."/>
        </authorList>
    </citation>
    <scope>NUCLEOTIDE SEQUENCE [LARGE SCALE GENOMIC DNA]</scope>
    <source>
        <strain evidence="3 4">DB1703</strain>
    </source>
</reference>
<dbReference type="SMART" id="SM00044">
    <property type="entry name" value="CYCc"/>
    <property type="match status" value="1"/>
</dbReference>
<keyword evidence="4" id="KW-1185">Reference proteome</keyword>
<protein>
    <submittedName>
        <fullName evidence="3">Adenylate/guanylate cyclase domain-containing protein</fullName>
    </submittedName>
</protein>
<name>A0A849I5K3_9HYPH</name>
<dbReference type="PANTHER" id="PTHR43081">
    <property type="entry name" value="ADENYLATE CYCLASE, TERMINAL-DIFFERENTIATION SPECIFIC-RELATED"/>
    <property type="match status" value="1"/>
</dbReference>
<organism evidence="3 4">
    <name type="scientific">Enterovirga aerilata</name>
    <dbReference type="NCBI Taxonomy" id="2730920"/>
    <lineage>
        <taxon>Bacteria</taxon>
        <taxon>Pseudomonadati</taxon>
        <taxon>Pseudomonadota</taxon>
        <taxon>Alphaproteobacteria</taxon>
        <taxon>Hyphomicrobiales</taxon>
        <taxon>Methylobacteriaceae</taxon>
        <taxon>Enterovirga</taxon>
    </lineage>
</organism>
<evidence type="ECO:0000256" key="1">
    <source>
        <dbReference type="SAM" id="MobiDB-lite"/>
    </source>
</evidence>
<evidence type="ECO:0000259" key="2">
    <source>
        <dbReference type="PROSITE" id="PS50125"/>
    </source>
</evidence>
<feature type="region of interest" description="Disordered" evidence="1">
    <location>
        <begin position="245"/>
        <end position="264"/>
    </location>
</feature>
<dbReference type="RefSeq" id="WP_171217057.1">
    <property type="nucleotide sequence ID" value="NZ_JABEPP010000001.1"/>
</dbReference>
<dbReference type="PROSITE" id="PS50125">
    <property type="entry name" value="GUANYLATE_CYCLASE_2"/>
    <property type="match status" value="1"/>
</dbReference>
<evidence type="ECO:0000313" key="4">
    <source>
        <dbReference type="Proteomes" id="UP000564885"/>
    </source>
</evidence>
<accession>A0A849I5K3</accession>
<dbReference type="CDD" id="cd07302">
    <property type="entry name" value="CHD"/>
    <property type="match status" value="1"/>
</dbReference>
<proteinExistence type="predicted"/>
<dbReference type="Gene3D" id="3.30.70.1230">
    <property type="entry name" value="Nucleotide cyclase"/>
    <property type="match status" value="1"/>
</dbReference>
<feature type="compositionally biased region" description="Basic and acidic residues" evidence="1">
    <location>
        <begin position="24"/>
        <end position="50"/>
    </location>
</feature>
<dbReference type="GO" id="GO:0006171">
    <property type="term" value="P:cAMP biosynthetic process"/>
    <property type="evidence" value="ECO:0007669"/>
    <property type="project" value="TreeGrafter"/>
</dbReference>
<dbReference type="InterPro" id="IPR001054">
    <property type="entry name" value="A/G_cyclase"/>
</dbReference>
<gene>
    <name evidence="3" type="ORF">HJG44_04275</name>
</gene>
<evidence type="ECO:0000313" key="3">
    <source>
        <dbReference type="EMBL" id="NNM71615.1"/>
    </source>
</evidence>
<feature type="domain" description="Guanylate cyclase" evidence="2">
    <location>
        <begin position="57"/>
        <end position="188"/>
    </location>
</feature>
<sequence length="264" mass="28061">MFTTPVDPFTERTRLARSSRFPARGHDLPPPHRRRPISDPRGARRSDSGKAARVRAAILFVDLRGFTGTAERLGLERTHDMLRSYYRIIDRCAAASGGSVLGYQGDGAMLGWGVRRKDPHHAAGAVRGAIELLSALTAWLERHGAPASPVAVRIGAHCGEVIVDRLGRGSAAGRTAFGDVVNLASRLSEIAAAGGAPVAFSERLVREAGPDVVAAIADRLSAPLLTVVRGRSRSVLAQFFGTATEPLRRRPGPPDVEDGDGGRA</sequence>
<dbReference type="InterPro" id="IPR029787">
    <property type="entry name" value="Nucleotide_cyclase"/>
</dbReference>
<comment type="caution">
    <text evidence="3">The sequence shown here is derived from an EMBL/GenBank/DDBJ whole genome shotgun (WGS) entry which is preliminary data.</text>
</comment>
<dbReference type="InterPro" id="IPR050697">
    <property type="entry name" value="Adenylyl/Guanylyl_Cyclase_3/4"/>
</dbReference>
<feature type="compositionally biased region" description="Acidic residues" evidence="1">
    <location>
        <begin position="255"/>
        <end position="264"/>
    </location>
</feature>
<dbReference type="GO" id="GO:0004016">
    <property type="term" value="F:adenylate cyclase activity"/>
    <property type="evidence" value="ECO:0007669"/>
    <property type="project" value="UniProtKB-ARBA"/>
</dbReference>